<dbReference type="PANTHER" id="PTHR30160">
    <property type="entry name" value="TETRAACYLDISACCHARIDE 4'-KINASE-RELATED"/>
    <property type="match status" value="1"/>
</dbReference>
<gene>
    <name evidence="3" type="ORF">ABIV_0854</name>
    <name evidence="4" type="ORF">CRV05_01050</name>
</gene>
<dbReference type="AlphaFoldDB" id="A0AAX2AE49"/>
<dbReference type="Proteomes" id="UP000289193">
    <property type="component" value="Unassembled WGS sequence"/>
</dbReference>
<keyword evidence="2" id="KW-0808">Transferase</keyword>
<dbReference type="GO" id="GO:0009244">
    <property type="term" value="P:lipopolysaccharide core region biosynthetic process"/>
    <property type="evidence" value="ECO:0007669"/>
    <property type="project" value="TreeGrafter"/>
</dbReference>
<evidence type="ECO:0000313" key="6">
    <source>
        <dbReference type="Proteomes" id="UP000289193"/>
    </source>
</evidence>
<reference evidence="4 6" key="1">
    <citation type="submission" date="2017-10" db="EMBL/GenBank/DDBJ databases">
        <title>Genomics of the genus Arcobacter.</title>
        <authorList>
            <person name="Perez-Cataluna A."/>
            <person name="Figueras M.J."/>
        </authorList>
    </citation>
    <scope>NUCLEOTIDE SEQUENCE [LARGE SCALE GENOMIC DNA]</scope>
    <source>
        <strain evidence="4 6">CECT 7835</strain>
    </source>
</reference>
<dbReference type="GO" id="GO:0008713">
    <property type="term" value="F:ADP-heptose-lipopolysaccharide heptosyltransferase activity"/>
    <property type="evidence" value="ECO:0007669"/>
    <property type="project" value="TreeGrafter"/>
</dbReference>
<proteinExistence type="predicted"/>
<dbReference type="RefSeq" id="WP_114838722.1">
    <property type="nucleotide sequence ID" value="NZ_CP031217.1"/>
</dbReference>
<evidence type="ECO:0000313" key="4">
    <source>
        <dbReference type="EMBL" id="RXK10986.1"/>
    </source>
</evidence>
<dbReference type="EMBL" id="CP031217">
    <property type="protein sequence ID" value="AXH11863.1"/>
    <property type="molecule type" value="Genomic_DNA"/>
</dbReference>
<dbReference type="CDD" id="cd03789">
    <property type="entry name" value="GT9_LPS_heptosyltransferase"/>
    <property type="match status" value="1"/>
</dbReference>
<dbReference type="KEGG" id="hbv:ABIV_0854"/>
<dbReference type="PANTHER" id="PTHR30160:SF15">
    <property type="entry name" value="GLYCOSYLTRANSFERASE HI_0523-RELATED"/>
    <property type="match status" value="1"/>
</dbReference>
<sequence>MNLLITRHDKIGDFVVTLPLFKAIKEQYPNTKITALVSKINFDFAKEIEFIDDVILFDKDNLKKTLLEIKEKNFDASISAYIDTALGKLLFKSGIRIRVAPATKIAQIFFTKRITQRRSKVEKTEWEYNLDLAKAIFPNIRLEFSRPLLITDSSFQATKKRVIFHPGFGGSSDGNLSLDDYIKLARKALQTSYKVVFTFGPDDKSSKEYISSRLNLNEKQKIELFDSKMSLYEFTKYIASSELFVSTSTGPMHLAGATNTKTISFFGDSLFASSKRWATVSEQNKQNNFMLASDYSKDDYKKIENCLMDLLNA</sequence>
<dbReference type="InterPro" id="IPR051199">
    <property type="entry name" value="LPS_LOS_Heptosyltrfase"/>
</dbReference>
<dbReference type="Gene3D" id="3.40.50.2000">
    <property type="entry name" value="Glycogen Phosphorylase B"/>
    <property type="match status" value="2"/>
</dbReference>
<reference evidence="3 5" key="2">
    <citation type="submission" date="2018-07" db="EMBL/GenBank/DDBJ databases">
        <title>Complete genome of the Arcobacter bivalviorum type strain LMG 26154.</title>
        <authorList>
            <person name="Miller W.G."/>
            <person name="Yee E."/>
            <person name="Bono J.L."/>
        </authorList>
    </citation>
    <scope>NUCLEOTIDE SEQUENCE [LARGE SCALE GENOMIC DNA]</scope>
    <source>
        <strain evidence="3 5">LMG 26154</strain>
    </source>
</reference>
<dbReference type="Pfam" id="PF01075">
    <property type="entry name" value="Glyco_transf_9"/>
    <property type="match status" value="1"/>
</dbReference>
<organism evidence="4 6">
    <name type="scientific">Halarcobacter bivalviorum</name>
    <dbReference type="NCBI Taxonomy" id="663364"/>
    <lineage>
        <taxon>Bacteria</taxon>
        <taxon>Pseudomonadati</taxon>
        <taxon>Campylobacterota</taxon>
        <taxon>Epsilonproteobacteria</taxon>
        <taxon>Campylobacterales</taxon>
        <taxon>Arcobacteraceae</taxon>
        <taxon>Halarcobacter</taxon>
    </lineage>
</organism>
<name>A0AAX2AE49_9BACT</name>
<keyword evidence="6" id="KW-1185">Reference proteome</keyword>
<dbReference type="EMBL" id="PDKM01000001">
    <property type="protein sequence ID" value="RXK10986.1"/>
    <property type="molecule type" value="Genomic_DNA"/>
</dbReference>
<evidence type="ECO:0000313" key="3">
    <source>
        <dbReference type="EMBL" id="AXH11863.1"/>
    </source>
</evidence>
<evidence type="ECO:0000313" key="5">
    <source>
        <dbReference type="Proteomes" id="UP000253850"/>
    </source>
</evidence>
<accession>A0AAX2AE49</accession>
<dbReference type="GO" id="GO:0005829">
    <property type="term" value="C:cytosol"/>
    <property type="evidence" value="ECO:0007669"/>
    <property type="project" value="TreeGrafter"/>
</dbReference>
<dbReference type="SUPFAM" id="SSF53756">
    <property type="entry name" value="UDP-Glycosyltransferase/glycogen phosphorylase"/>
    <property type="match status" value="1"/>
</dbReference>
<protein>
    <submittedName>
        <fullName evidence="4">Heptosyltransferase</fullName>
    </submittedName>
</protein>
<dbReference type="Proteomes" id="UP000253850">
    <property type="component" value="Chromosome"/>
</dbReference>
<keyword evidence="1" id="KW-0328">Glycosyltransferase</keyword>
<dbReference type="InterPro" id="IPR002201">
    <property type="entry name" value="Glyco_trans_9"/>
</dbReference>
<evidence type="ECO:0000256" key="1">
    <source>
        <dbReference type="ARBA" id="ARBA00022676"/>
    </source>
</evidence>
<evidence type="ECO:0000256" key="2">
    <source>
        <dbReference type="ARBA" id="ARBA00022679"/>
    </source>
</evidence>